<dbReference type="Proteomes" id="UP001239111">
    <property type="component" value="Chromosome 3"/>
</dbReference>
<sequence>MLKIDAASLYTNVGTHLVVKSVEKSSSLDHPENRVEKRNRNEVIQMSLPYKNGVYEKLSKKLKKLHVKCVPKIGENLSSIIKKGKDKTDKWDQNNVVYRICCKDCDASYVGESKRSARVRVKEHLGYTKGMDEKYVINKHMKRNNHEFDFESVDILDVEKNWHRRILSEMVHIRLQSNPINIKEDTHNLHKSYAPLLRAMNRKQTSSSINTF</sequence>
<accession>A0ACC2NQ30</accession>
<proteinExistence type="predicted"/>
<organism evidence="1 2">
    <name type="scientific">Eretmocerus hayati</name>
    <dbReference type="NCBI Taxonomy" id="131215"/>
    <lineage>
        <taxon>Eukaryota</taxon>
        <taxon>Metazoa</taxon>
        <taxon>Ecdysozoa</taxon>
        <taxon>Arthropoda</taxon>
        <taxon>Hexapoda</taxon>
        <taxon>Insecta</taxon>
        <taxon>Pterygota</taxon>
        <taxon>Neoptera</taxon>
        <taxon>Endopterygota</taxon>
        <taxon>Hymenoptera</taxon>
        <taxon>Apocrita</taxon>
        <taxon>Proctotrupomorpha</taxon>
        <taxon>Chalcidoidea</taxon>
        <taxon>Aphelinidae</taxon>
        <taxon>Aphelininae</taxon>
        <taxon>Eretmocerus</taxon>
    </lineage>
</organism>
<reference evidence="1" key="1">
    <citation type="submission" date="2023-04" db="EMBL/GenBank/DDBJ databases">
        <title>A chromosome-level genome assembly of the parasitoid wasp Eretmocerus hayati.</title>
        <authorList>
            <person name="Zhong Y."/>
            <person name="Liu S."/>
            <person name="Liu Y."/>
        </authorList>
    </citation>
    <scope>NUCLEOTIDE SEQUENCE</scope>
    <source>
        <strain evidence="1">ZJU_SS_LIU_2023</strain>
    </source>
</reference>
<evidence type="ECO:0000313" key="1">
    <source>
        <dbReference type="EMBL" id="KAJ8673222.1"/>
    </source>
</evidence>
<keyword evidence="2" id="KW-1185">Reference proteome</keyword>
<name>A0ACC2NQ30_9HYME</name>
<comment type="caution">
    <text evidence="1">The sequence shown here is derived from an EMBL/GenBank/DDBJ whole genome shotgun (WGS) entry which is preliminary data.</text>
</comment>
<dbReference type="EMBL" id="CM056743">
    <property type="protein sequence ID" value="KAJ8673222.1"/>
    <property type="molecule type" value="Genomic_DNA"/>
</dbReference>
<evidence type="ECO:0000313" key="2">
    <source>
        <dbReference type="Proteomes" id="UP001239111"/>
    </source>
</evidence>
<gene>
    <name evidence="1" type="ORF">QAD02_004484</name>
</gene>
<protein>
    <submittedName>
        <fullName evidence="1">Uncharacterized protein</fullName>
    </submittedName>
</protein>